<evidence type="ECO:0000313" key="1">
    <source>
        <dbReference type="EMBL" id="JAH50134.1"/>
    </source>
</evidence>
<protein>
    <submittedName>
        <fullName evidence="1">Uncharacterized protein</fullName>
    </submittedName>
</protein>
<accession>A0A0E9T8W5</accession>
<dbReference type="EMBL" id="GBXM01058443">
    <property type="protein sequence ID" value="JAH50134.1"/>
    <property type="molecule type" value="Transcribed_RNA"/>
</dbReference>
<reference evidence="1" key="2">
    <citation type="journal article" date="2015" name="Fish Shellfish Immunol.">
        <title>Early steps in the European eel (Anguilla anguilla)-Vibrio vulnificus interaction in the gills: Role of the RtxA13 toxin.</title>
        <authorList>
            <person name="Callol A."/>
            <person name="Pajuelo D."/>
            <person name="Ebbesson L."/>
            <person name="Teles M."/>
            <person name="MacKenzie S."/>
            <person name="Amaro C."/>
        </authorList>
    </citation>
    <scope>NUCLEOTIDE SEQUENCE</scope>
</reference>
<dbReference type="AlphaFoldDB" id="A0A0E9T8W5"/>
<name>A0A0E9T8W5_ANGAN</name>
<organism evidence="1">
    <name type="scientific">Anguilla anguilla</name>
    <name type="common">European freshwater eel</name>
    <name type="synonym">Muraena anguilla</name>
    <dbReference type="NCBI Taxonomy" id="7936"/>
    <lineage>
        <taxon>Eukaryota</taxon>
        <taxon>Metazoa</taxon>
        <taxon>Chordata</taxon>
        <taxon>Craniata</taxon>
        <taxon>Vertebrata</taxon>
        <taxon>Euteleostomi</taxon>
        <taxon>Actinopterygii</taxon>
        <taxon>Neopterygii</taxon>
        <taxon>Teleostei</taxon>
        <taxon>Anguilliformes</taxon>
        <taxon>Anguillidae</taxon>
        <taxon>Anguilla</taxon>
    </lineage>
</organism>
<proteinExistence type="predicted"/>
<reference evidence="1" key="1">
    <citation type="submission" date="2014-11" db="EMBL/GenBank/DDBJ databases">
        <authorList>
            <person name="Amaro Gonzalez C."/>
        </authorList>
    </citation>
    <scope>NUCLEOTIDE SEQUENCE</scope>
</reference>
<sequence length="23" mass="2778">MHVILRIHRHNGYRFLVDIAVCD</sequence>